<sequence length="542" mass="59980">WINVDLDIIACESCGARLLFSTPFSWSQPQVEKAALVFSLKLDSGHKSSCPWVDNACDEKLAKFPPTADQNLVNDYKQRKLALSELLALPLISKSAISHLESPQFEHFIQNEPVSECDDRFVDELKTSYLGNDYTESAKKYYEAQKIISLFGWEPRSLPYVVDCENQSAPLPNTATHLNFRQFSGGHKISVDSNPQDTTETENDFDVCSGVRLDPNSVVLECKVCGASVGLWAFSKIPRPMEFHRLVGYSEVNGQRESEVTTPSNDKSGNKIHNTASWSGAIGSPDHVKVPKDHPTNLNLTIAGGPPPTKQSFRAKISLPSIGHNLRARLFADCGLRIQEPTNQEIAQSDPGNEHGLGIPEPTNQEIAQSDPGNEREHITSSVQNQATEATDPQQVMVTFESHDSTIGERVENVSMGPNTSTHKKNIREKDSVEYLPSIPDKLCCNSSAMGLKPSTHEKTIEFDPLWQHRHFCPWIASVSNSSPGWKLVLSALHRQNGSPLSFLHDSTSSSKFIEVDDPLSSIRRLFASPSPEGKKLTRKVV</sequence>
<dbReference type="InterPro" id="IPR012935">
    <property type="entry name" value="NuBaID_N"/>
</dbReference>
<evidence type="ECO:0000259" key="4">
    <source>
        <dbReference type="Pfam" id="PF07967"/>
    </source>
</evidence>
<feature type="region of interest" description="Disordered" evidence="3">
    <location>
        <begin position="344"/>
        <end position="393"/>
    </location>
</feature>
<protein>
    <recommendedName>
        <fullName evidence="4">C3HC-type domain-containing protein</fullName>
    </recommendedName>
</protein>
<dbReference type="GO" id="GO:0008270">
    <property type="term" value="F:zinc ion binding"/>
    <property type="evidence" value="ECO:0007669"/>
    <property type="project" value="InterPro"/>
</dbReference>
<evidence type="ECO:0000313" key="6">
    <source>
        <dbReference type="Proteomes" id="UP000594263"/>
    </source>
</evidence>
<keyword evidence="2" id="KW-0539">Nucleus</keyword>
<dbReference type="OMA" id="PSAIEYM"/>
<feature type="compositionally biased region" description="Polar residues" evidence="3">
    <location>
        <begin position="362"/>
        <end position="372"/>
    </location>
</feature>
<feature type="compositionally biased region" description="Polar residues" evidence="3">
    <location>
        <begin position="380"/>
        <end position="393"/>
    </location>
</feature>
<reference evidence="5" key="1">
    <citation type="submission" date="2021-01" db="UniProtKB">
        <authorList>
            <consortium name="EnsemblPlants"/>
        </authorList>
    </citation>
    <scope>IDENTIFICATION</scope>
</reference>
<dbReference type="PANTHER" id="PTHR15835:SF6">
    <property type="entry name" value="ZINC FINGER C3HC-TYPE PROTEIN 1"/>
    <property type="match status" value="1"/>
</dbReference>
<dbReference type="PANTHER" id="PTHR15835">
    <property type="entry name" value="NUCLEAR-INTERACTING PARTNER OF ALK"/>
    <property type="match status" value="1"/>
</dbReference>
<accession>A0A7N0RBT2</accession>
<evidence type="ECO:0000313" key="5">
    <source>
        <dbReference type="EnsemblPlants" id="Kaladp0008s0156.1.v1.1"/>
    </source>
</evidence>
<evidence type="ECO:0000256" key="2">
    <source>
        <dbReference type="ARBA" id="ARBA00023242"/>
    </source>
</evidence>
<dbReference type="AlphaFoldDB" id="A0A7N0RBT2"/>
<dbReference type="EnsemblPlants" id="Kaladp0008s0156.1.v1.1">
    <property type="protein sequence ID" value="Kaladp0008s0156.1.v1.1"/>
    <property type="gene ID" value="Kaladp0008s0156.v1.1"/>
</dbReference>
<dbReference type="Proteomes" id="UP000594263">
    <property type="component" value="Unplaced"/>
</dbReference>
<dbReference type="Pfam" id="PF07967">
    <property type="entry name" value="zf-C3HC"/>
    <property type="match status" value="1"/>
</dbReference>
<keyword evidence="6" id="KW-1185">Reference proteome</keyword>
<proteinExistence type="predicted"/>
<organism evidence="5 6">
    <name type="scientific">Kalanchoe fedtschenkoi</name>
    <name type="common">Lavender scallops</name>
    <name type="synonym">South American air plant</name>
    <dbReference type="NCBI Taxonomy" id="63787"/>
    <lineage>
        <taxon>Eukaryota</taxon>
        <taxon>Viridiplantae</taxon>
        <taxon>Streptophyta</taxon>
        <taxon>Embryophyta</taxon>
        <taxon>Tracheophyta</taxon>
        <taxon>Spermatophyta</taxon>
        <taxon>Magnoliopsida</taxon>
        <taxon>eudicotyledons</taxon>
        <taxon>Gunneridae</taxon>
        <taxon>Pentapetalae</taxon>
        <taxon>Saxifragales</taxon>
        <taxon>Crassulaceae</taxon>
        <taxon>Kalanchoe</taxon>
    </lineage>
</organism>
<evidence type="ECO:0000256" key="1">
    <source>
        <dbReference type="ARBA" id="ARBA00004123"/>
    </source>
</evidence>
<evidence type="ECO:0000256" key="3">
    <source>
        <dbReference type="SAM" id="MobiDB-lite"/>
    </source>
</evidence>
<dbReference type="Gramene" id="Kaladp0008s0156.1.v1.1">
    <property type="protein sequence ID" value="Kaladp0008s0156.1.v1.1"/>
    <property type="gene ID" value="Kaladp0008s0156.v1.1"/>
</dbReference>
<feature type="domain" description="C3HC-type" evidence="4">
    <location>
        <begin position="1"/>
        <end position="87"/>
    </location>
</feature>
<name>A0A7N0RBT2_KALFE</name>
<comment type="subcellular location">
    <subcellularLocation>
        <location evidence="1">Nucleus</location>
    </subcellularLocation>
</comment>
<dbReference type="GO" id="GO:0005634">
    <property type="term" value="C:nucleus"/>
    <property type="evidence" value="ECO:0007669"/>
    <property type="project" value="UniProtKB-SubCell"/>
</dbReference>